<dbReference type="PANTHER" id="PTHR47190">
    <property type="entry name" value="DEHYDROGENASE, PUTATIVE-RELATED"/>
    <property type="match status" value="1"/>
</dbReference>
<evidence type="ECO:0000313" key="7">
    <source>
        <dbReference type="EMBL" id="KAK8130082.1"/>
    </source>
</evidence>
<keyword evidence="8" id="KW-1185">Reference proteome</keyword>
<reference evidence="7 8" key="1">
    <citation type="submission" date="2023-01" db="EMBL/GenBank/DDBJ databases">
        <title>Analysis of 21 Apiospora genomes using comparative genomics revels a genus with tremendous synthesis potential of carbohydrate active enzymes and secondary metabolites.</title>
        <authorList>
            <person name="Sorensen T."/>
        </authorList>
    </citation>
    <scope>NUCLEOTIDE SEQUENCE [LARGE SCALE GENOMIC DNA]</scope>
    <source>
        <strain evidence="7 8">CBS 117206</strain>
    </source>
</reference>
<dbReference type="Pfam" id="PF05199">
    <property type="entry name" value="GMC_oxred_C"/>
    <property type="match status" value="1"/>
</dbReference>
<dbReference type="Gene3D" id="3.50.50.60">
    <property type="entry name" value="FAD/NAD(P)-binding domain"/>
    <property type="match status" value="1"/>
</dbReference>
<feature type="chain" id="PRO_5043866839" evidence="4">
    <location>
        <begin position="21"/>
        <end position="571"/>
    </location>
</feature>
<dbReference type="SUPFAM" id="SSF51905">
    <property type="entry name" value="FAD/NAD(P)-binding domain"/>
    <property type="match status" value="1"/>
</dbReference>
<dbReference type="InterPro" id="IPR053208">
    <property type="entry name" value="GMC_Oxidoreductase_CD"/>
</dbReference>
<organism evidence="7 8">
    <name type="scientific">Apiospora kogelbergensis</name>
    <dbReference type="NCBI Taxonomy" id="1337665"/>
    <lineage>
        <taxon>Eukaryota</taxon>
        <taxon>Fungi</taxon>
        <taxon>Dikarya</taxon>
        <taxon>Ascomycota</taxon>
        <taxon>Pezizomycotina</taxon>
        <taxon>Sordariomycetes</taxon>
        <taxon>Xylariomycetidae</taxon>
        <taxon>Amphisphaeriales</taxon>
        <taxon>Apiosporaceae</taxon>
        <taxon>Apiospora</taxon>
    </lineage>
</organism>
<feature type="domain" description="Glucose-methanol-choline oxidoreductase N-terminal" evidence="5">
    <location>
        <begin position="121"/>
        <end position="144"/>
    </location>
</feature>
<dbReference type="GO" id="GO:0016614">
    <property type="term" value="F:oxidoreductase activity, acting on CH-OH group of donors"/>
    <property type="evidence" value="ECO:0007669"/>
    <property type="project" value="InterPro"/>
</dbReference>
<dbReference type="InterPro" id="IPR012132">
    <property type="entry name" value="GMC_OxRdtase"/>
</dbReference>
<dbReference type="Pfam" id="PF00732">
    <property type="entry name" value="GMC_oxred_N"/>
    <property type="match status" value="1"/>
</dbReference>
<comment type="caution">
    <text evidence="7">The sequence shown here is derived from an EMBL/GenBank/DDBJ whole genome shotgun (WGS) entry which is preliminary data.</text>
</comment>
<evidence type="ECO:0000259" key="6">
    <source>
        <dbReference type="PROSITE" id="PS00624"/>
    </source>
</evidence>
<dbReference type="PROSITE" id="PS00623">
    <property type="entry name" value="GMC_OXRED_1"/>
    <property type="match status" value="1"/>
</dbReference>
<evidence type="ECO:0000256" key="2">
    <source>
        <dbReference type="PIRSR" id="PIRSR000137-2"/>
    </source>
</evidence>
<proteinExistence type="inferred from homology"/>
<evidence type="ECO:0000256" key="1">
    <source>
        <dbReference type="ARBA" id="ARBA00010790"/>
    </source>
</evidence>
<feature type="signal peptide" evidence="4">
    <location>
        <begin position="1"/>
        <end position="20"/>
    </location>
</feature>
<name>A0AAW0R884_9PEZI</name>
<evidence type="ECO:0000259" key="5">
    <source>
        <dbReference type="PROSITE" id="PS00623"/>
    </source>
</evidence>
<feature type="binding site" evidence="2">
    <location>
        <begin position="551"/>
        <end position="552"/>
    </location>
    <ligand>
        <name>FAD</name>
        <dbReference type="ChEBI" id="CHEBI:57692"/>
    </ligand>
</feature>
<dbReference type="AlphaFoldDB" id="A0AAW0R884"/>
<dbReference type="Proteomes" id="UP001392437">
    <property type="component" value="Unassembled WGS sequence"/>
</dbReference>
<dbReference type="Gene3D" id="3.30.410.10">
    <property type="entry name" value="Cholesterol Oxidase, domain 2"/>
    <property type="match status" value="1"/>
</dbReference>
<dbReference type="SUPFAM" id="SSF54373">
    <property type="entry name" value="FAD-linked reductases, C-terminal domain"/>
    <property type="match status" value="1"/>
</dbReference>
<dbReference type="PANTHER" id="PTHR47190:SF1">
    <property type="entry name" value="GLUCOSE-METHANOL-CHOLINE OXIDOREDUCTASE N-TERMINAL DOMAIN-CONTAINING PROTEIN"/>
    <property type="match status" value="1"/>
</dbReference>
<keyword evidence="2 3" id="KW-0274">FAD</keyword>
<keyword evidence="3" id="KW-0285">Flavoprotein</keyword>
<dbReference type="InterPro" id="IPR036188">
    <property type="entry name" value="FAD/NAD-bd_sf"/>
</dbReference>
<feature type="domain" description="Glucose-methanol-choline oxidoreductase N-terminal" evidence="6">
    <location>
        <begin position="288"/>
        <end position="302"/>
    </location>
</feature>
<accession>A0AAW0R884</accession>
<protein>
    <submittedName>
        <fullName evidence="7">FAD/NAD(P)-binding domain-containing protein</fullName>
    </submittedName>
</protein>
<evidence type="ECO:0000256" key="3">
    <source>
        <dbReference type="RuleBase" id="RU003968"/>
    </source>
</evidence>
<evidence type="ECO:0000313" key="8">
    <source>
        <dbReference type="Proteomes" id="UP001392437"/>
    </source>
</evidence>
<evidence type="ECO:0000256" key="4">
    <source>
        <dbReference type="SAM" id="SignalP"/>
    </source>
</evidence>
<dbReference type="InterPro" id="IPR000172">
    <property type="entry name" value="GMC_OxRdtase_N"/>
</dbReference>
<dbReference type="PIRSF" id="PIRSF000137">
    <property type="entry name" value="Alcohol_oxidase"/>
    <property type="match status" value="1"/>
</dbReference>
<comment type="cofactor">
    <cofactor evidence="2">
        <name>FAD</name>
        <dbReference type="ChEBI" id="CHEBI:57692"/>
    </cofactor>
</comment>
<dbReference type="EMBL" id="JAQQWP010000002">
    <property type="protein sequence ID" value="KAK8130082.1"/>
    <property type="molecule type" value="Genomic_DNA"/>
</dbReference>
<comment type="similarity">
    <text evidence="1 3">Belongs to the GMC oxidoreductase family.</text>
</comment>
<gene>
    <name evidence="7" type="ORF">PG999_002462</name>
</gene>
<dbReference type="InterPro" id="IPR007867">
    <property type="entry name" value="GMC_OxRtase_C"/>
</dbReference>
<keyword evidence="4" id="KW-0732">Signal</keyword>
<feature type="binding site" evidence="2">
    <location>
        <position position="251"/>
    </location>
    <ligand>
        <name>FAD</name>
        <dbReference type="ChEBI" id="CHEBI:57692"/>
    </ligand>
</feature>
<dbReference type="GO" id="GO:0050660">
    <property type="term" value="F:flavin adenine dinucleotide binding"/>
    <property type="evidence" value="ECO:0007669"/>
    <property type="project" value="InterPro"/>
</dbReference>
<sequence>MRSSSNTLVQFLSLAALGAAAPLGSSNCSSDWATQKWDAIIVGAGPAGLIVADRLSEAGKKTLLLEVGGVSYGVTGGKEKPSWLEGTDLSRVDVPGLYSTIFSDPSDELVCKSDVVGGYGGCTIGGSSAINAGLYFQPPDSDWDDFHPDGWKSADVKSATQRLLSRQAPVTHCSVDGKYYLESNYDAVKEWIVDGAGYKEVSINEDFNNKNNVFGRTEYDYINGQRGGPTRTYLQSALKRSNFHLQTGVRVQYINQIAGVANGVTAMVNGKAVKISVAKGGRVVLSAGAIASPGLLMHSGIGPVDALKALASDKYTPYNAANWIPQPAVGEGLFDNPNTFIQMSSPDVDARHYNYDSISEADKELYLKSRSGPYAFASQSSVFWSFIDHEDGTQGGVQGTIASTGHGEFNDNHTITLNVYGTSGMATTGRVVLSGDGKFVPGASAGMYYADSRDALDIATWIHTLFQALPASTPEQPAKHGLTPLNMNQNWSVAEIQKYITTPSDYAVGAVNHWSSSCRIGSCVDADTKVIGTQNIHVIDASILAPLTVNPQFATMVAGEKGAERVLALMK</sequence>
<dbReference type="PROSITE" id="PS00624">
    <property type="entry name" value="GMC_OXRED_2"/>
    <property type="match status" value="1"/>
</dbReference>